<name>A0A444UV22_ACIRT</name>
<evidence type="ECO:0000313" key="2">
    <source>
        <dbReference type="Proteomes" id="UP000289886"/>
    </source>
</evidence>
<dbReference type="Proteomes" id="UP000289886">
    <property type="component" value="Unassembled WGS sequence"/>
</dbReference>
<dbReference type="PANTHER" id="PTHR16477">
    <property type="entry name" value="COILED-COIL DOMAIN-CONTAINING PROTEIN 106"/>
    <property type="match status" value="1"/>
</dbReference>
<dbReference type="PANTHER" id="PTHR16477:SF5">
    <property type="entry name" value="COILED-COIL DOMAIN-CONTAINING PROTEIN 106-RELATED"/>
    <property type="match status" value="1"/>
</dbReference>
<keyword evidence="2" id="KW-1185">Reference proteome</keyword>
<dbReference type="GO" id="GO:0005654">
    <property type="term" value="C:nucleoplasm"/>
    <property type="evidence" value="ECO:0007669"/>
    <property type="project" value="TreeGrafter"/>
</dbReference>
<sequence length="68" mass="7676">MIATAPIAELKIAAPEKFDTLHEFKPKEAKLMDFSDRCASAIDEQTNGIIEEMKRKGKLLPLPSKKKY</sequence>
<evidence type="ECO:0000313" key="1">
    <source>
        <dbReference type="EMBL" id="RXM92005.1"/>
    </source>
</evidence>
<accession>A0A444UV22</accession>
<proteinExistence type="predicted"/>
<gene>
    <name evidence="1" type="ORF">EOD39_20588</name>
</gene>
<organism evidence="1 2">
    <name type="scientific">Acipenser ruthenus</name>
    <name type="common">Sterlet sturgeon</name>
    <dbReference type="NCBI Taxonomy" id="7906"/>
    <lineage>
        <taxon>Eukaryota</taxon>
        <taxon>Metazoa</taxon>
        <taxon>Chordata</taxon>
        <taxon>Craniata</taxon>
        <taxon>Vertebrata</taxon>
        <taxon>Euteleostomi</taxon>
        <taxon>Actinopterygii</taxon>
        <taxon>Chondrostei</taxon>
        <taxon>Acipenseriformes</taxon>
        <taxon>Acipenseridae</taxon>
        <taxon>Acipenser</taxon>
    </lineage>
</organism>
<dbReference type="EMBL" id="SCEB01007216">
    <property type="protein sequence ID" value="RXM92005.1"/>
    <property type="molecule type" value="Genomic_DNA"/>
</dbReference>
<dbReference type="Pfam" id="PF15794">
    <property type="entry name" value="CCDC106"/>
    <property type="match status" value="1"/>
</dbReference>
<dbReference type="AlphaFoldDB" id="A0A444UV22"/>
<protein>
    <submittedName>
        <fullName evidence="1">Coiled-coil domain-containing protein 106</fullName>
    </submittedName>
</protein>
<dbReference type="InterPro" id="IPR031591">
    <property type="entry name" value="CCDC106"/>
</dbReference>
<comment type="caution">
    <text evidence="1">The sequence shown here is derived from an EMBL/GenBank/DDBJ whole genome shotgun (WGS) entry which is preliminary data.</text>
</comment>
<reference evidence="1 2" key="1">
    <citation type="submission" date="2019-01" db="EMBL/GenBank/DDBJ databases">
        <title>Draft Genome and Complete Hox-Cluster Characterization of the Sterlet Sturgeon (Acipenser ruthenus).</title>
        <authorList>
            <person name="Wei Q."/>
        </authorList>
    </citation>
    <scope>NUCLEOTIDE SEQUENCE [LARGE SCALE GENOMIC DNA]</scope>
    <source>
        <strain evidence="1">WHYD16114868_AA</strain>
        <tissue evidence="1">Blood</tissue>
    </source>
</reference>